<evidence type="ECO:0000256" key="1">
    <source>
        <dbReference type="SAM" id="MobiDB-lite"/>
    </source>
</evidence>
<proteinExistence type="predicted"/>
<name>A0AAV4XWY2_CAEEX</name>
<dbReference type="AlphaFoldDB" id="A0AAV4XWY2"/>
<keyword evidence="3" id="KW-1185">Reference proteome</keyword>
<evidence type="ECO:0000313" key="2">
    <source>
        <dbReference type="EMBL" id="GIY98389.1"/>
    </source>
</evidence>
<sequence length="87" mass="9520">MVSSAGHISASVPLKLSLFPGIKTGKMVFYRGRVPPIVHCTRSRTRHTLQGHVPALFKSVRHSSPGDPPPFPRQGVTREVVPPPYDP</sequence>
<reference evidence="2 3" key="1">
    <citation type="submission" date="2021-06" db="EMBL/GenBank/DDBJ databases">
        <title>Caerostris extrusa draft genome.</title>
        <authorList>
            <person name="Kono N."/>
            <person name="Arakawa K."/>
        </authorList>
    </citation>
    <scope>NUCLEOTIDE SEQUENCE [LARGE SCALE GENOMIC DNA]</scope>
</reference>
<gene>
    <name evidence="2" type="ORF">CEXT_378061</name>
</gene>
<protein>
    <submittedName>
        <fullName evidence="2">Uncharacterized protein</fullName>
    </submittedName>
</protein>
<dbReference type="EMBL" id="BPLR01000920">
    <property type="protein sequence ID" value="GIY98389.1"/>
    <property type="molecule type" value="Genomic_DNA"/>
</dbReference>
<dbReference type="Proteomes" id="UP001054945">
    <property type="component" value="Unassembled WGS sequence"/>
</dbReference>
<feature type="region of interest" description="Disordered" evidence="1">
    <location>
        <begin position="59"/>
        <end position="87"/>
    </location>
</feature>
<accession>A0AAV4XWY2</accession>
<comment type="caution">
    <text evidence="2">The sequence shown here is derived from an EMBL/GenBank/DDBJ whole genome shotgun (WGS) entry which is preliminary data.</text>
</comment>
<evidence type="ECO:0000313" key="3">
    <source>
        <dbReference type="Proteomes" id="UP001054945"/>
    </source>
</evidence>
<organism evidence="2 3">
    <name type="scientific">Caerostris extrusa</name>
    <name type="common">Bark spider</name>
    <name type="synonym">Caerostris bankana</name>
    <dbReference type="NCBI Taxonomy" id="172846"/>
    <lineage>
        <taxon>Eukaryota</taxon>
        <taxon>Metazoa</taxon>
        <taxon>Ecdysozoa</taxon>
        <taxon>Arthropoda</taxon>
        <taxon>Chelicerata</taxon>
        <taxon>Arachnida</taxon>
        <taxon>Araneae</taxon>
        <taxon>Araneomorphae</taxon>
        <taxon>Entelegynae</taxon>
        <taxon>Araneoidea</taxon>
        <taxon>Araneidae</taxon>
        <taxon>Caerostris</taxon>
    </lineage>
</organism>